<keyword evidence="2" id="KW-1185">Reference proteome</keyword>
<organism evidence="1 2">
    <name type="scientific">Gigaspora margarita</name>
    <dbReference type="NCBI Taxonomy" id="4874"/>
    <lineage>
        <taxon>Eukaryota</taxon>
        <taxon>Fungi</taxon>
        <taxon>Fungi incertae sedis</taxon>
        <taxon>Mucoromycota</taxon>
        <taxon>Glomeromycotina</taxon>
        <taxon>Glomeromycetes</taxon>
        <taxon>Diversisporales</taxon>
        <taxon>Gigasporaceae</taxon>
        <taxon>Gigaspora</taxon>
    </lineage>
</organism>
<evidence type="ECO:0000313" key="2">
    <source>
        <dbReference type="Proteomes" id="UP000789901"/>
    </source>
</evidence>
<evidence type="ECO:0000313" key="1">
    <source>
        <dbReference type="EMBL" id="CAG8801616.1"/>
    </source>
</evidence>
<name>A0ABN7VVI2_GIGMA</name>
<sequence>MSSRYIDKEELVVMKFVNDSGGEGCVIEEKNKMIDVRCINGKLNKKQIEGVNCKDKPVSDESNNLRVWYENRIEGENGMFEGKSKHNKNGKVFVNDKKDVNRLNQPEKRKVECILMVSDSTDLNRGATDGIMEVVDALLDVVMKMEKDSKDYSCEIGRDEVEAKMEYSEWIYTVIDYEKKISDESPIDEIRIKYIIVNTNSNEMDQTNSRKFEYLPELSSEGTLNVKFANMNDVESEIRIETDEHRVYWYCQRFNDESYGKEICDDEMTGNKNELKERVDLECSYQNDDVEINNVFLYHYKIYYKI</sequence>
<dbReference type="Proteomes" id="UP000789901">
    <property type="component" value="Unassembled WGS sequence"/>
</dbReference>
<reference evidence="1 2" key="1">
    <citation type="submission" date="2021-06" db="EMBL/GenBank/DDBJ databases">
        <authorList>
            <person name="Kallberg Y."/>
            <person name="Tangrot J."/>
            <person name="Rosling A."/>
        </authorList>
    </citation>
    <scope>NUCLEOTIDE SEQUENCE [LARGE SCALE GENOMIC DNA]</scope>
    <source>
        <strain evidence="1 2">120-4 pot B 10/14</strain>
    </source>
</reference>
<proteinExistence type="predicted"/>
<accession>A0ABN7VVI2</accession>
<feature type="non-terminal residue" evidence="1">
    <location>
        <position position="306"/>
    </location>
</feature>
<gene>
    <name evidence="1" type="ORF">GMARGA_LOCUS23233</name>
</gene>
<comment type="caution">
    <text evidence="1">The sequence shown here is derived from an EMBL/GenBank/DDBJ whole genome shotgun (WGS) entry which is preliminary data.</text>
</comment>
<protein>
    <submittedName>
        <fullName evidence="1">27720_t:CDS:1</fullName>
    </submittedName>
</protein>
<dbReference type="EMBL" id="CAJVQB010023337">
    <property type="protein sequence ID" value="CAG8801616.1"/>
    <property type="molecule type" value="Genomic_DNA"/>
</dbReference>